<protein>
    <submittedName>
        <fullName evidence="1">Uncharacterized protein</fullName>
    </submittedName>
</protein>
<reference evidence="1" key="1">
    <citation type="submission" date="2014-09" db="EMBL/GenBank/DDBJ databases">
        <authorList>
            <person name="Magalhaes I.L.F."/>
            <person name="Oliveira U."/>
            <person name="Santos F.R."/>
            <person name="Vidigal T.H.D.A."/>
            <person name="Brescovit A.D."/>
            <person name="Santos A.J."/>
        </authorList>
    </citation>
    <scope>NUCLEOTIDE SEQUENCE</scope>
    <source>
        <tissue evidence="1">Shoot tissue taken approximately 20 cm above the soil surface</tissue>
    </source>
</reference>
<proteinExistence type="predicted"/>
<dbReference type="AlphaFoldDB" id="A0A0A9BTV7"/>
<sequence>MQDILQVLCYVSYLIIREMQCSAFAPCSKVFSKIDTGKKRFYHLCHIDRGPASCLTLHYCPD</sequence>
<name>A0A0A9BTV7_ARUDO</name>
<organism evidence="1">
    <name type="scientific">Arundo donax</name>
    <name type="common">Giant reed</name>
    <name type="synonym">Donax arundinaceus</name>
    <dbReference type="NCBI Taxonomy" id="35708"/>
    <lineage>
        <taxon>Eukaryota</taxon>
        <taxon>Viridiplantae</taxon>
        <taxon>Streptophyta</taxon>
        <taxon>Embryophyta</taxon>
        <taxon>Tracheophyta</taxon>
        <taxon>Spermatophyta</taxon>
        <taxon>Magnoliopsida</taxon>
        <taxon>Liliopsida</taxon>
        <taxon>Poales</taxon>
        <taxon>Poaceae</taxon>
        <taxon>PACMAD clade</taxon>
        <taxon>Arundinoideae</taxon>
        <taxon>Arundineae</taxon>
        <taxon>Arundo</taxon>
    </lineage>
</organism>
<dbReference type="EMBL" id="GBRH01231134">
    <property type="protein sequence ID" value="JAD66761.1"/>
    <property type="molecule type" value="Transcribed_RNA"/>
</dbReference>
<evidence type="ECO:0000313" key="1">
    <source>
        <dbReference type="EMBL" id="JAD66761.1"/>
    </source>
</evidence>
<reference evidence="1" key="2">
    <citation type="journal article" date="2015" name="Data Brief">
        <title>Shoot transcriptome of the giant reed, Arundo donax.</title>
        <authorList>
            <person name="Barrero R.A."/>
            <person name="Guerrero F.D."/>
            <person name="Moolhuijzen P."/>
            <person name="Goolsby J.A."/>
            <person name="Tidwell J."/>
            <person name="Bellgard S.E."/>
            <person name="Bellgard M.I."/>
        </authorList>
    </citation>
    <scope>NUCLEOTIDE SEQUENCE</scope>
    <source>
        <tissue evidence="1">Shoot tissue taken approximately 20 cm above the soil surface</tissue>
    </source>
</reference>
<accession>A0A0A9BTV7</accession>